<sequence>MKFNLQKKIFFCLLLLNCCLADAYSGQPQKPISCQQEYALCTSAACVPDPRHPRYALCTCVVKNDISLGFTSCDKREPRINKYKIKRIRSSFSFAQFGQKKGMMCPEGSPWTDCLDSRCTVNPRTPSQAICSCKIHHKKPFFTLGGDCNTSTCATGYWSGTTKANSTLLRNTLLEKLNMNKDPWPYAACPSATSKN</sequence>
<evidence type="ECO:0000313" key="2">
    <source>
        <dbReference type="EMBL" id="KTC96018.1"/>
    </source>
</evidence>
<organism evidence="2 4">
    <name type="scientific">Legionella feeleii</name>
    <dbReference type="NCBI Taxonomy" id="453"/>
    <lineage>
        <taxon>Bacteria</taxon>
        <taxon>Pseudomonadati</taxon>
        <taxon>Pseudomonadota</taxon>
        <taxon>Gammaproteobacteria</taxon>
        <taxon>Legionellales</taxon>
        <taxon>Legionellaceae</taxon>
        <taxon>Legionella</taxon>
    </lineage>
</organism>
<keyword evidence="4" id="KW-1185">Reference proteome</keyword>
<reference evidence="3 5" key="2">
    <citation type="submission" date="2018-06" db="EMBL/GenBank/DDBJ databases">
        <authorList>
            <consortium name="Pathogen Informatics"/>
            <person name="Doyle S."/>
        </authorList>
    </citation>
    <scope>NUCLEOTIDE SEQUENCE [LARGE SCALE GENOMIC DNA]</scope>
    <source>
        <strain evidence="3 5">NCTC12022</strain>
    </source>
</reference>
<protein>
    <recommendedName>
        <fullName evidence="6">Secreted protein</fullName>
    </recommendedName>
</protein>
<dbReference type="EMBL" id="UASS01000007">
    <property type="protein sequence ID" value="SPX60220.1"/>
    <property type="molecule type" value="Genomic_DNA"/>
</dbReference>
<evidence type="ECO:0000313" key="5">
    <source>
        <dbReference type="Proteomes" id="UP000251942"/>
    </source>
</evidence>
<proteinExistence type="predicted"/>
<evidence type="ECO:0008006" key="6">
    <source>
        <dbReference type="Google" id="ProtNLM"/>
    </source>
</evidence>
<dbReference type="STRING" id="453.Lfee_2380"/>
<dbReference type="Proteomes" id="UP000054698">
    <property type="component" value="Unassembled WGS sequence"/>
</dbReference>
<feature type="chain" id="PRO_5036299223" description="Secreted protein" evidence="1">
    <location>
        <begin position="24"/>
        <end position="196"/>
    </location>
</feature>
<keyword evidence="1" id="KW-0732">Signal</keyword>
<feature type="signal peptide" evidence="1">
    <location>
        <begin position="1"/>
        <end position="23"/>
    </location>
</feature>
<evidence type="ECO:0000313" key="4">
    <source>
        <dbReference type="Proteomes" id="UP000054698"/>
    </source>
</evidence>
<dbReference type="RefSeq" id="WP_058447101.1">
    <property type="nucleotide sequence ID" value="NZ_CAAAHT010000019.1"/>
</dbReference>
<dbReference type="EMBL" id="LNYB01000082">
    <property type="protein sequence ID" value="KTC96018.1"/>
    <property type="molecule type" value="Genomic_DNA"/>
</dbReference>
<dbReference type="AlphaFoldDB" id="A0A0W0TKC0"/>
<dbReference type="OrthoDB" id="5643368at2"/>
<evidence type="ECO:0000313" key="3">
    <source>
        <dbReference type="EMBL" id="SPX60220.1"/>
    </source>
</evidence>
<name>A0A0W0TKC0_9GAMM</name>
<gene>
    <name evidence="2" type="ORF">Lfee_2380</name>
    <name evidence="3" type="ORF">NCTC12022_00936</name>
</gene>
<dbReference type="Proteomes" id="UP000251942">
    <property type="component" value="Unassembled WGS sequence"/>
</dbReference>
<dbReference type="PATRIC" id="fig|453.4.peg.2606"/>
<accession>A0A0W0TKC0</accession>
<reference evidence="2 4" key="1">
    <citation type="submission" date="2015-11" db="EMBL/GenBank/DDBJ databases">
        <title>Genomic analysis of 38 Legionella species identifies large and diverse effector repertoires.</title>
        <authorList>
            <person name="Burstein D."/>
            <person name="Amaro F."/>
            <person name="Zusman T."/>
            <person name="Lifshitz Z."/>
            <person name="Cohen O."/>
            <person name="Gilbert J.A."/>
            <person name="Pupko T."/>
            <person name="Shuman H.A."/>
            <person name="Segal G."/>
        </authorList>
    </citation>
    <scope>NUCLEOTIDE SEQUENCE [LARGE SCALE GENOMIC DNA]</scope>
    <source>
        <strain evidence="2 4">WO-44C</strain>
    </source>
</reference>
<evidence type="ECO:0000256" key="1">
    <source>
        <dbReference type="SAM" id="SignalP"/>
    </source>
</evidence>